<dbReference type="GO" id="GO:0016020">
    <property type="term" value="C:membrane"/>
    <property type="evidence" value="ECO:0007669"/>
    <property type="project" value="UniProtKB-SubCell"/>
</dbReference>
<dbReference type="PANTHER" id="PTHR24300:SF177">
    <property type="entry name" value="CYTOCHROME P450 2J2"/>
    <property type="match status" value="1"/>
</dbReference>
<evidence type="ECO:0000256" key="3">
    <source>
        <dbReference type="ARBA" id="ARBA00010617"/>
    </source>
</evidence>
<evidence type="ECO:0000256" key="5">
    <source>
        <dbReference type="ARBA" id="ARBA00022723"/>
    </source>
</evidence>
<dbReference type="PROSITE" id="PS00086">
    <property type="entry name" value="CYTOCHROME_P450"/>
    <property type="match status" value="1"/>
</dbReference>
<gene>
    <name evidence="14" type="primary">LOC115822351</name>
</gene>
<evidence type="ECO:0000256" key="1">
    <source>
        <dbReference type="ARBA" id="ARBA00001971"/>
    </source>
</evidence>
<comment type="similarity">
    <text evidence="3 11">Belongs to the cytochrome P450 family.</text>
</comment>
<keyword evidence="13" id="KW-1185">Reference proteome</keyword>
<dbReference type="InterPro" id="IPR050182">
    <property type="entry name" value="Cytochrome_P450_fam2"/>
</dbReference>
<evidence type="ECO:0000256" key="12">
    <source>
        <dbReference type="SAM" id="MobiDB-lite"/>
    </source>
</evidence>
<feature type="binding site" description="axial binding residue" evidence="10">
    <location>
        <position position="498"/>
    </location>
    <ligand>
        <name>heme</name>
        <dbReference type="ChEBI" id="CHEBI:30413"/>
    </ligand>
    <ligandPart>
        <name>Fe</name>
        <dbReference type="ChEBI" id="CHEBI:18248"/>
    </ligandPart>
</feature>
<evidence type="ECO:0000256" key="6">
    <source>
        <dbReference type="ARBA" id="ARBA00023002"/>
    </source>
</evidence>
<dbReference type="InterPro" id="IPR002401">
    <property type="entry name" value="Cyt_P450_E_grp-I"/>
</dbReference>
<dbReference type="InterPro" id="IPR036396">
    <property type="entry name" value="Cyt_P450_sf"/>
</dbReference>
<sequence>MKFLALNTHNTLHSTGREEERGKQGGELLCELTSSVTEAVFPYKAVLLTVVMSSAISALSHATGQWIDTQGVLLFLFVLLLVKYINDIWPRNIPPGPLPLPIVGNLLDVGFKDPTGSFKKLTEKYGDVITLQMGPNRIIVFSGTKIFKEAFVEQADIFTNRPPFPLNKKLGNGLGLILSSGHMWKQQRRFALFTLKHFGVGKKTLENSILQEARYLSDVLEAKKGLPFDPHQTLTNAVANIICSLVFGHRYEYDDHFFHQTLQYSNEVFQLPATTCGRLYNSFPTIMSILPGKHKRAFENLKKVKSFILDEIRKHKEDRNPSNPRDYIDCYLNEIETCKDSQAEFTDDNLVYCVIDLFGAGTETTANTLKWGLLFMAKYPSVQEKVQAEIDQIIGQSRQPTMEDRINLPYTYAVIHEIQRFANIVTFTPPRVANKDTTIGGYHIPKDVLIVPLLSTILHDKNDYATPDQFNPAHFLDENGQFRKRENFIPFSIGKRSCPGEQLAKMELFLFFTCLMQRFTVHAPEGEVLGLKRTVGITSGPLPFNICAVPR</sequence>
<dbReference type="PRINTS" id="PR00385">
    <property type="entry name" value="P450"/>
</dbReference>
<dbReference type="GO" id="GO:0005737">
    <property type="term" value="C:cytoplasm"/>
    <property type="evidence" value="ECO:0007669"/>
    <property type="project" value="TreeGrafter"/>
</dbReference>
<dbReference type="PANTHER" id="PTHR24300">
    <property type="entry name" value="CYTOCHROME P450 508A4-RELATED"/>
    <property type="match status" value="1"/>
</dbReference>
<protein>
    <submittedName>
        <fullName evidence="14">Cytochrome P450 2J6 isoform X1</fullName>
    </submittedName>
</protein>
<organism evidence="13 14">
    <name type="scientific">Chanos chanos</name>
    <name type="common">Milkfish</name>
    <name type="synonym">Mugil chanos</name>
    <dbReference type="NCBI Taxonomy" id="29144"/>
    <lineage>
        <taxon>Eukaryota</taxon>
        <taxon>Metazoa</taxon>
        <taxon>Chordata</taxon>
        <taxon>Craniata</taxon>
        <taxon>Vertebrata</taxon>
        <taxon>Euteleostomi</taxon>
        <taxon>Actinopterygii</taxon>
        <taxon>Neopterygii</taxon>
        <taxon>Teleostei</taxon>
        <taxon>Ostariophysi</taxon>
        <taxon>Gonorynchiformes</taxon>
        <taxon>Chanidae</taxon>
        <taxon>Chanos</taxon>
    </lineage>
</organism>
<dbReference type="SUPFAM" id="SSF48264">
    <property type="entry name" value="Cytochrome P450"/>
    <property type="match status" value="1"/>
</dbReference>
<comment type="subcellular location">
    <subcellularLocation>
        <location evidence="2">Membrane</location>
    </subcellularLocation>
</comment>
<keyword evidence="9" id="KW-0472">Membrane</keyword>
<feature type="compositionally biased region" description="Basic and acidic residues" evidence="12">
    <location>
        <begin position="15"/>
        <end position="24"/>
    </location>
</feature>
<evidence type="ECO:0000256" key="11">
    <source>
        <dbReference type="RuleBase" id="RU000461"/>
    </source>
</evidence>
<keyword evidence="5 10" id="KW-0479">Metal-binding</keyword>
<dbReference type="OrthoDB" id="2789670at2759"/>
<evidence type="ECO:0000256" key="9">
    <source>
        <dbReference type="ARBA" id="ARBA00023136"/>
    </source>
</evidence>
<keyword evidence="4 10" id="KW-0349">Heme</keyword>
<dbReference type="InterPro" id="IPR001128">
    <property type="entry name" value="Cyt_P450"/>
</dbReference>
<proteinExistence type="inferred from homology"/>
<dbReference type="InterPro" id="IPR017972">
    <property type="entry name" value="Cyt_P450_CS"/>
</dbReference>
<dbReference type="Proteomes" id="UP000504632">
    <property type="component" value="Chromosome 10"/>
</dbReference>
<dbReference type="GO" id="GO:0006805">
    <property type="term" value="P:xenobiotic metabolic process"/>
    <property type="evidence" value="ECO:0007669"/>
    <property type="project" value="TreeGrafter"/>
</dbReference>
<dbReference type="FunCoup" id="A0A6J2WDW3">
    <property type="interactions" value="56"/>
</dbReference>
<dbReference type="GO" id="GO:0005506">
    <property type="term" value="F:iron ion binding"/>
    <property type="evidence" value="ECO:0007669"/>
    <property type="project" value="InterPro"/>
</dbReference>
<name>A0A6J2WDW3_CHACN</name>
<evidence type="ECO:0000313" key="13">
    <source>
        <dbReference type="Proteomes" id="UP000504632"/>
    </source>
</evidence>
<keyword evidence="7 10" id="KW-0408">Iron</keyword>
<evidence type="ECO:0000313" key="14">
    <source>
        <dbReference type="RefSeq" id="XP_030642007.1"/>
    </source>
</evidence>
<keyword evidence="6 11" id="KW-0560">Oxidoreductase</keyword>
<dbReference type="GO" id="GO:0020037">
    <property type="term" value="F:heme binding"/>
    <property type="evidence" value="ECO:0007669"/>
    <property type="project" value="InterPro"/>
</dbReference>
<dbReference type="Pfam" id="PF00067">
    <property type="entry name" value="p450"/>
    <property type="match status" value="1"/>
</dbReference>
<dbReference type="FunFam" id="1.10.630.10:FF:000004">
    <property type="entry name" value="cytochrome P450 2D15 isoform X1"/>
    <property type="match status" value="1"/>
</dbReference>
<dbReference type="GO" id="GO:0006082">
    <property type="term" value="P:organic acid metabolic process"/>
    <property type="evidence" value="ECO:0007669"/>
    <property type="project" value="TreeGrafter"/>
</dbReference>
<comment type="cofactor">
    <cofactor evidence="1 10">
        <name>heme</name>
        <dbReference type="ChEBI" id="CHEBI:30413"/>
    </cofactor>
</comment>
<evidence type="ECO:0000256" key="4">
    <source>
        <dbReference type="ARBA" id="ARBA00022617"/>
    </source>
</evidence>
<dbReference type="PRINTS" id="PR00463">
    <property type="entry name" value="EP450I"/>
</dbReference>
<evidence type="ECO:0000256" key="2">
    <source>
        <dbReference type="ARBA" id="ARBA00004370"/>
    </source>
</evidence>
<reference evidence="14" key="1">
    <citation type="submission" date="2025-08" db="UniProtKB">
        <authorList>
            <consortium name="RefSeq"/>
        </authorList>
    </citation>
    <scope>IDENTIFICATION</scope>
</reference>
<keyword evidence="8 11" id="KW-0503">Monooxygenase</keyword>
<dbReference type="InParanoid" id="A0A6J2WDW3"/>
<evidence type="ECO:0000256" key="10">
    <source>
        <dbReference type="PIRSR" id="PIRSR602401-1"/>
    </source>
</evidence>
<dbReference type="Gene3D" id="1.10.630.10">
    <property type="entry name" value="Cytochrome P450"/>
    <property type="match status" value="1"/>
</dbReference>
<dbReference type="AlphaFoldDB" id="A0A6J2WDW3"/>
<evidence type="ECO:0000256" key="7">
    <source>
        <dbReference type="ARBA" id="ARBA00023004"/>
    </source>
</evidence>
<evidence type="ECO:0000256" key="8">
    <source>
        <dbReference type="ARBA" id="ARBA00023033"/>
    </source>
</evidence>
<feature type="region of interest" description="Disordered" evidence="12">
    <location>
        <begin position="1"/>
        <end position="24"/>
    </location>
</feature>
<dbReference type="GO" id="GO:0016712">
    <property type="term" value="F:oxidoreductase activity, acting on paired donors, with incorporation or reduction of molecular oxygen, reduced flavin or flavoprotein as one donor, and incorporation of one atom of oxygen"/>
    <property type="evidence" value="ECO:0007669"/>
    <property type="project" value="TreeGrafter"/>
</dbReference>
<dbReference type="GeneID" id="115822351"/>
<accession>A0A6J2WDW3</accession>
<dbReference type="RefSeq" id="XP_030642007.1">
    <property type="nucleotide sequence ID" value="XM_030786147.1"/>
</dbReference>